<dbReference type="AlphaFoldDB" id="A0A5K3G761"/>
<name>A0A5K3G761_MESCO</name>
<protein>
    <submittedName>
        <fullName evidence="1">Uncharacterized protein</fullName>
    </submittedName>
</protein>
<dbReference type="WBParaSite" id="MCU_014289-RA">
    <property type="protein sequence ID" value="MCU_014289-RA"/>
    <property type="gene ID" value="MCU_014289"/>
</dbReference>
<reference evidence="1" key="1">
    <citation type="submission" date="2019-11" db="UniProtKB">
        <authorList>
            <consortium name="WormBaseParasite"/>
        </authorList>
    </citation>
    <scope>IDENTIFICATION</scope>
</reference>
<accession>A0A5K3G761</accession>
<proteinExistence type="predicted"/>
<sequence>MSGVASLVDSDGKRLTCVSGLSLVNKACPVVPVFYMRARLLCSIVATLPSPPPPPPQECRCP</sequence>
<organism evidence="1">
    <name type="scientific">Mesocestoides corti</name>
    <name type="common">Flatworm</name>
    <dbReference type="NCBI Taxonomy" id="53468"/>
    <lineage>
        <taxon>Eukaryota</taxon>
        <taxon>Metazoa</taxon>
        <taxon>Spiralia</taxon>
        <taxon>Lophotrochozoa</taxon>
        <taxon>Platyhelminthes</taxon>
        <taxon>Cestoda</taxon>
        <taxon>Eucestoda</taxon>
        <taxon>Cyclophyllidea</taxon>
        <taxon>Mesocestoididae</taxon>
        <taxon>Mesocestoides</taxon>
    </lineage>
</organism>
<evidence type="ECO:0000313" key="1">
    <source>
        <dbReference type="WBParaSite" id="MCU_014289-RA"/>
    </source>
</evidence>